<dbReference type="GO" id="GO:0046854">
    <property type="term" value="P:phosphatidylinositol phosphate biosynthetic process"/>
    <property type="evidence" value="ECO:0007669"/>
    <property type="project" value="TreeGrafter"/>
</dbReference>
<dbReference type="PANTHER" id="PTHR45748:SF4">
    <property type="entry name" value="1-PHOSPHATIDYLINOSITOL-3-PHOSPHATE 5-KINASE FAB1D-RELATED"/>
    <property type="match status" value="1"/>
</dbReference>
<keyword evidence="2" id="KW-0418">Kinase</keyword>
<name>A0A2P2ME70_RHIMU</name>
<feature type="compositionally biased region" description="Basic and acidic residues" evidence="1">
    <location>
        <begin position="230"/>
        <end position="241"/>
    </location>
</feature>
<reference evidence="2" key="1">
    <citation type="submission" date="2018-02" db="EMBL/GenBank/DDBJ databases">
        <title>Rhizophora mucronata_Transcriptome.</title>
        <authorList>
            <person name="Meera S.P."/>
            <person name="Sreeshan A."/>
            <person name="Augustine A."/>
        </authorList>
    </citation>
    <scope>NUCLEOTIDE SEQUENCE</scope>
    <source>
        <tissue evidence="2">Leaf</tissue>
    </source>
</reference>
<feature type="region of interest" description="Disordered" evidence="1">
    <location>
        <begin position="154"/>
        <end position="176"/>
    </location>
</feature>
<proteinExistence type="predicted"/>
<accession>A0A2P2ME70</accession>
<dbReference type="PANTHER" id="PTHR45748">
    <property type="entry name" value="1-PHOSPHATIDYLINOSITOL 3-PHOSPHATE 5-KINASE-RELATED"/>
    <property type="match status" value="1"/>
</dbReference>
<feature type="region of interest" description="Disordered" evidence="1">
    <location>
        <begin position="46"/>
        <end position="93"/>
    </location>
</feature>
<dbReference type="EMBL" id="GGEC01048017">
    <property type="protein sequence ID" value="MBX28501.1"/>
    <property type="molecule type" value="Transcribed_RNA"/>
</dbReference>
<protein>
    <submittedName>
        <fullName evidence="2">Putative 1-phosphatidylinositol-3-phosphate 5-kinase FAB1D isoform X1</fullName>
    </submittedName>
</protein>
<dbReference type="AlphaFoldDB" id="A0A2P2ME70"/>
<feature type="region of interest" description="Disordered" evidence="1">
    <location>
        <begin position="206"/>
        <end position="241"/>
    </location>
</feature>
<keyword evidence="2" id="KW-0808">Transferase</keyword>
<sequence length="321" mass="35124">MCHCCGLQVERSNDEKKPENKNTVESNGEGSIWFCRFCQEQREQESAKLDGLTPSVSLMSGSTTSLSSSDRSLSSCSDVSVDVNSSDRSNQEGVVADNAQDIGYGFNGHLHQSRSDGTLNVADRLCKRSENNFNEKPNGSDRGTVRNVEILRTANQETKDSCSENAVGPNSQNENFYSVDEEIEAQLWEPPEGEDSEDEFKATVAFSDDDDEYGDGTKWGKPSSLSSSGDEGRGSRHFKEEKQKAMDEVFHGKFKTVVSQLLKTESVASSGNDGANWVDIVTSLSWEAALFLKPDAVNGKAIDPNNCVKVKCIATGSRNER</sequence>
<feature type="compositionally biased region" description="Low complexity" evidence="1">
    <location>
        <begin position="55"/>
        <end position="88"/>
    </location>
</feature>
<evidence type="ECO:0000313" key="2">
    <source>
        <dbReference type="EMBL" id="MBX28501.1"/>
    </source>
</evidence>
<evidence type="ECO:0000256" key="1">
    <source>
        <dbReference type="SAM" id="MobiDB-lite"/>
    </source>
</evidence>
<dbReference type="GO" id="GO:0010008">
    <property type="term" value="C:endosome membrane"/>
    <property type="evidence" value="ECO:0007669"/>
    <property type="project" value="TreeGrafter"/>
</dbReference>
<organism evidence="2">
    <name type="scientific">Rhizophora mucronata</name>
    <name type="common">Asiatic mangrove</name>
    <dbReference type="NCBI Taxonomy" id="61149"/>
    <lineage>
        <taxon>Eukaryota</taxon>
        <taxon>Viridiplantae</taxon>
        <taxon>Streptophyta</taxon>
        <taxon>Embryophyta</taxon>
        <taxon>Tracheophyta</taxon>
        <taxon>Spermatophyta</taxon>
        <taxon>Magnoliopsida</taxon>
        <taxon>eudicotyledons</taxon>
        <taxon>Gunneridae</taxon>
        <taxon>Pentapetalae</taxon>
        <taxon>rosids</taxon>
        <taxon>fabids</taxon>
        <taxon>Malpighiales</taxon>
        <taxon>Rhizophoraceae</taxon>
        <taxon>Rhizophora</taxon>
    </lineage>
</organism>
<dbReference type="GO" id="GO:0000285">
    <property type="term" value="F:1-phosphatidylinositol-3-phosphate 5-kinase activity"/>
    <property type="evidence" value="ECO:0007669"/>
    <property type="project" value="TreeGrafter"/>
</dbReference>